<sequence length="59" mass="6701">MTKSYECFSPFAFSGSVSKEYARKLPLEHGGCSSKFKRGLMECPSIHAKWREKGKQKSL</sequence>
<keyword evidence="2" id="KW-1185">Reference proteome</keyword>
<dbReference type="AlphaFoldDB" id="W9R0L1"/>
<proteinExistence type="predicted"/>
<dbReference type="EMBL" id="KE344454">
    <property type="protein sequence ID" value="EXB62624.1"/>
    <property type="molecule type" value="Genomic_DNA"/>
</dbReference>
<organism evidence="1 2">
    <name type="scientific">Morus notabilis</name>
    <dbReference type="NCBI Taxonomy" id="981085"/>
    <lineage>
        <taxon>Eukaryota</taxon>
        <taxon>Viridiplantae</taxon>
        <taxon>Streptophyta</taxon>
        <taxon>Embryophyta</taxon>
        <taxon>Tracheophyta</taxon>
        <taxon>Spermatophyta</taxon>
        <taxon>Magnoliopsida</taxon>
        <taxon>eudicotyledons</taxon>
        <taxon>Gunneridae</taxon>
        <taxon>Pentapetalae</taxon>
        <taxon>rosids</taxon>
        <taxon>fabids</taxon>
        <taxon>Rosales</taxon>
        <taxon>Moraceae</taxon>
        <taxon>Moreae</taxon>
        <taxon>Morus</taxon>
    </lineage>
</organism>
<protein>
    <submittedName>
        <fullName evidence="1">Uncharacterized protein</fullName>
    </submittedName>
</protein>
<gene>
    <name evidence="1" type="ORF">L484_023919</name>
</gene>
<evidence type="ECO:0000313" key="2">
    <source>
        <dbReference type="Proteomes" id="UP000030645"/>
    </source>
</evidence>
<reference evidence="2" key="1">
    <citation type="submission" date="2013-01" db="EMBL/GenBank/DDBJ databases">
        <title>Draft Genome Sequence of a Mulberry Tree, Morus notabilis C.K. Schneid.</title>
        <authorList>
            <person name="He N."/>
            <person name="Zhao S."/>
        </authorList>
    </citation>
    <scope>NUCLEOTIDE SEQUENCE</scope>
</reference>
<evidence type="ECO:0000313" key="1">
    <source>
        <dbReference type="EMBL" id="EXB62624.1"/>
    </source>
</evidence>
<name>W9R0L1_9ROSA</name>
<accession>W9R0L1</accession>
<dbReference type="Proteomes" id="UP000030645">
    <property type="component" value="Unassembled WGS sequence"/>
</dbReference>